<evidence type="ECO:0000313" key="2">
    <source>
        <dbReference type="EMBL" id="ETO40646.1"/>
    </source>
</evidence>
<dbReference type="PIRSF" id="PIRSF021290">
    <property type="entry name" value="DUF1273"/>
    <property type="match status" value="1"/>
</dbReference>
<dbReference type="Proteomes" id="UP000019474">
    <property type="component" value="Unassembled WGS sequence"/>
</dbReference>
<dbReference type="OrthoDB" id="2301957at2"/>
<dbReference type="InterPro" id="IPR010697">
    <property type="entry name" value="YspA"/>
</dbReference>
<dbReference type="Pfam" id="PF06908">
    <property type="entry name" value="YpsA"/>
    <property type="match status" value="1"/>
</dbReference>
<proteinExistence type="inferred from homology"/>
<dbReference type="PATRIC" id="fig|1221538.3.peg.449"/>
<organism evidence="2 3">
    <name type="scientific">Fructilactobacillus florum 8D</name>
    <dbReference type="NCBI Taxonomy" id="1221538"/>
    <lineage>
        <taxon>Bacteria</taxon>
        <taxon>Bacillati</taxon>
        <taxon>Bacillota</taxon>
        <taxon>Bacilli</taxon>
        <taxon>Lactobacillales</taxon>
        <taxon>Lactobacillaceae</taxon>
        <taxon>Fructilactobacillus</taxon>
    </lineage>
</organism>
<gene>
    <name evidence="2" type="ORF">B808_445</name>
</gene>
<dbReference type="PANTHER" id="PTHR38440">
    <property type="entry name" value="UPF0398 PROTEIN YPSA"/>
    <property type="match status" value="1"/>
</dbReference>
<reference evidence="2 3" key="1">
    <citation type="submission" date="2012-08" db="EMBL/GenBank/DDBJ databases">
        <title>Genome sequencing of Lactobacillus florum 8D.</title>
        <authorList>
            <person name="Kim E.B."/>
            <person name="Marco M.L."/>
        </authorList>
    </citation>
    <scope>NUCLEOTIDE SEQUENCE [LARGE SCALE GENOMIC DNA]</scope>
    <source>
        <strain evidence="2 3">8D</strain>
    </source>
</reference>
<dbReference type="AlphaFoldDB" id="W9EHA5"/>
<evidence type="ECO:0000256" key="1">
    <source>
        <dbReference type="HAMAP-Rule" id="MF_01575"/>
    </source>
</evidence>
<dbReference type="PANTHER" id="PTHR38440:SF1">
    <property type="entry name" value="UPF0398 PROTEIN SPR0331"/>
    <property type="match status" value="1"/>
</dbReference>
<accession>W9EHA5</accession>
<evidence type="ECO:0000313" key="3">
    <source>
        <dbReference type="Proteomes" id="UP000019474"/>
    </source>
</evidence>
<dbReference type="SUPFAM" id="SSF102405">
    <property type="entry name" value="MCP/YpsA-like"/>
    <property type="match status" value="1"/>
</dbReference>
<dbReference type="RefSeq" id="WP_009166493.1">
    <property type="nucleotide sequence ID" value="NZ_ALXG01000017.1"/>
</dbReference>
<comment type="caution">
    <text evidence="2">The sequence shown here is derived from an EMBL/GenBank/DDBJ whole genome shotgun (WGS) entry which is preliminary data.</text>
</comment>
<dbReference type="HAMAP" id="MF_01575">
    <property type="entry name" value="UPF0398"/>
    <property type="match status" value="1"/>
</dbReference>
<dbReference type="EMBL" id="ALXG01000017">
    <property type="protein sequence ID" value="ETO40646.1"/>
    <property type="molecule type" value="Genomic_DNA"/>
</dbReference>
<keyword evidence="3" id="KW-1185">Reference proteome</keyword>
<sequence>MSRAWITGYRSYELGIFNPKDPKAQVVFTALQSALQQLLEAGCTWIITGAQLGIEQWTVQIAHQLKQQYPQQFEIGVILPFADFGTQWNEANRARLQATLSRADFSASVSEHPYTSPQQLKNYQQFMLSHTDQALLVYDTEQLGKPEYDYQAILQFREHQVYPFQIIDFDDLEETAESLNPDNDDL</sequence>
<dbReference type="NCBIfam" id="NF010181">
    <property type="entry name" value="PRK13660.1"/>
    <property type="match status" value="1"/>
</dbReference>
<name>W9EHA5_9LACO</name>
<dbReference type="Gene3D" id="3.40.50.450">
    <property type="match status" value="1"/>
</dbReference>
<protein>
    <recommendedName>
        <fullName evidence="1">UPF0398 protein B808_445</fullName>
    </recommendedName>
</protein>
<comment type="similarity">
    <text evidence="1">Belongs to the UPF0398 family.</text>
</comment>